<organism evidence="2 3">
    <name type="scientific">Alterirhizorhabdus solaris</name>
    <dbReference type="NCBI Taxonomy" id="2529389"/>
    <lineage>
        <taxon>Bacteria</taxon>
        <taxon>Pseudomonadati</taxon>
        <taxon>Pseudomonadota</taxon>
        <taxon>Alphaproteobacteria</taxon>
        <taxon>Sphingomonadales</taxon>
        <taxon>Rhizorhabdaceae</taxon>
        <taxon>Alterirhizorhabdus</taxon>
    </lineage>
</organism>
<evidence type="ECO:0000313" key="3">
    <source>
        <dbReference type="Proteomes" id="UP000318681"/>
    </source>
</evidence>
<dbReference type="EMBL" id="VNIM01000121">
    <property type="protein sequence ID" value="TVV70509.1"/>
    <property type="molecule type" value="Genomic_DNA"/>
</dbReference>
<feature type="domain" description="HTH lysR-type" evidence="1">
    <location>
        <begin position="31"/>
        <end position="89"/>
    </location>
</feature>
<dbReference type="InterPro" id="IPR000847">
    <property type="entry name" value="LysR_HTH_N"/>
</dbReference>
<keyword evidence="3" id="KW-1185">Reference proteome</keyword>
<dbReference type="SUPFAM" id="SSF46785">
    <property type="entry name" value="Winged helix' DNA-binding domain"/>
    <property type="match status" value="1"/>
</dbReference>
<gene>
    <name evidence="2" type="ORF">FOY91_18960</name>
</gene>
<dbReference type="Proteomes" id="UP000318681">
    <property type="component" value="Unassembled WGS sequence"/>
</dbReference>
<dbReference type="PANTHER" id="PTHR30432:SF1">
    <property type="entry name" value="DNA-BINDING TRANSCRIPTIONAL DUAL REGULATOR MODE"/>
    <property type="match status" value="1"/>
</dbReference>
<dbReference type="AlphaFoldDB" id="A0A558QTQ4"/>
<reference evidence="2 3" key="1">
    <citation type="submission" date="2019-07" db="EMBL/GenBank/DDBJ databases">
        <title>Sphingomonas solaris sp. nov., isolated from a solar panel from Boston, Massachusetts.</title>
        <authorList>
            <person name="Tanner K."/>
            <person name="Pascual J."/>
            <person name="Mancuso C."/>
            <person name="Pereto J."/>
            <person name="Khalil A."/>
            <person name="Vilanova C."/>
        </authorList>
    </citation>
    <scope>NUCLEOTIDE SEQUENCE [LARGE SCALE GENOMIC DNA]</scope>
    <source>
        <strain evidence="2 3">R4DWN</strain>
    </source>
</reference>
<dbReference type="Gene3D" id="1.10.10.10">
    <property type="entry name" value="Winged helix-like DNA-binding domain superfamily/Winged helix DNA-binding domain"/>
    <property type="match status" value="1"/>
</dbReference>
<proteinExistence type="predicted"/>
<dbReference type="RefSeq" id="WP_145155268.1">
    <property type="nucleotide sequence ID" value="NZ_VNIM01000121.1"/>
</dbReference>
<comment type="caution">
    <text evidence="2">The sequence shown here is derived from an EMBL/GenBank/DDBJ whole genome shotgun (WGS) entry which is preliminary data.</text>
</comment>
<protein>
    <submittedName>
        <fullName evidence="2">LysR family transcriptional regulator</fullName>
    </submittedName>
</protein>
<dbReference type="InterPro" id="IPR036388">
    <property type="entry name" value="WH-like_DNA-bd_sf"/>
</dbReference>
<dbReference type="InterPro" id="IPR051815">
    <property type="entry name" value="Molybdate_resp_trans_reg"/>
</dbReference>
<name>A0A558QTQ4_9SPHN</name>
<accession>A0A558QTQ4</accession>
<dbReference type="GO" id="GO:0003700">
    <property type="term" value="F:DNA-binding transcription factor activity"/>
    <property type="evidence" value="ECO:0007669"/>
    <property type="project" value="InterPro"/>
</dbReference>
<dbReference type="OrthoDB" id="9800709at2"/>
<dbReference type="Pfam" id="PF00126">
    <property type="entry name" value="HTH_1"/>
    <property type="match status" value="1"/>
</dbReference>
<sequence>MTDRTDTARLKLRPQILSGDEIAMGPGKAALLDAIAETGSISAAGRRLGMSYRRTWLLVDAMNRCWAEPLVAAVTGGVKGGGARVTPFGAAVRADYAAWAARLAEAGAGTEPLLARLRAEPLAPGSH</sequence>
<dbReference type="InterPro" id="IPR036390">
    <property type="entry name" value="WH_DNA-bd_sf"/>
</dbReference>
<dbReference type="PANTHER" id="PTHR30432">
    <property type="entry name" value="TRANSCRIPTIONAL REGULATOR MODE"/>
    <property type="match status" value="1"/>
</dbReference>
<evidence type="ECO:0000313" key="2">
    <source>
        <dbReference type="EMBL" id="TVV70509.1"/>
    </source>
</evidence>
<evidence type="ECO:0000259" key="1">
    <source>
        <dbReference type="Pfam" id="PF00126"/>
    </source>
</evidence>